<dbReference type="Proteomes" id="UP000463883">
    <property type="component" value="Chromosome"/>
</dbReference>
<dbReference type="InterPro" id="IPR051782">
    <property type="entry name" value="ABC_Transporter_VariousFunc"/>
</dbReference>
<dbReference type="RefSeq" id="WP_162362167.1">
    <property type="nucleotide sequence ID" value="NZ_CP047591.1"/>
</dbReference>
<dbReference type="KEGG" id="amic:Ami3637_08300"/>
<evidence type="ECO:0000313" key="5">
    <source>
        <dbReference type="EMBL" id="QHI72397.1"/>
    </source>
</evidence>
<dbReference type="InterPro" id="IPR003593">
    <property type="entry name" value="AAA+_ATPase"/>
</dbReference>
<accession>A0A6P1MER3</accession>
<reference evidence="5 6" key="1">
    <citation type="submission" date="2020-01" db="EMBL/GenBank/DDBJ databases">
        <title>Genomic analysis of Aminipila sp. CBA3637.</title>
        <authorList>
            <person name="Kim Y.B."/>
            <person name="Roh S.W."/>
        </authorList>
    </citation>
    <scope>NUCLEOTIDE SEQUENCE [LARGE SCALE GENOMIC DNA]</scope>
    <source>
        <strain evidence="5 6">CBA3637</strain>
    </source>
</reference>
<gene>
    <name evidence="5" type="ORF">Ami3637_08300</name>
</gene>
<keyword evidence="3 5" id="KW-0067">ATP-binding</keyword>
<dbReference type="PANTHER" id="PTHR42939:SF3">
    <property type="entry name" value="ABC TRANSPORTER ATP-BINDING COMPONENT"/>
    <property type="match status" value="1"/>
</dbReference>
<dbReference type="GO" id="GO:0005524">
    <property type="term" value="F:ATP binding"/>
    <property type="evidence" value="ECO:0007669"/>
    <property type="project" value="UniProtKB-KW"/>
</dbReference>
<dbReference type="SMART" id="SM00382">
    <property type="entry name" value="AAA"/>
    <property type="match status" value="1"/>
</dbReference>
<dbReference type="InterPro" id="IPR017871">
    <property type="entry name" value="ABC_transporter-like_CS"/>
</dbReference>
<dbReference type="PROSITE" id="PS00211">
    <property type="entry name" value="ABC_TRANSPORTER_1"/>
    <property type="match status" value="1"/>
</dbReference>
<keyword evidence="1" id="KW-0813">Transport</keyword>
<dbReference type="InterPro" id="IPR003439">
    <property type="entry name" value="ABC_transporter-like_ATP-bd"/>
</dbReference>
<protein>
    <submittedName>
        <fullName evidence="5">ATP-binding cassette domain-containing protein</fullName>
    </submittedName>
</protein>
<feature type="domain" description="ABC transporter" evidence="4">
    <location>
        <begin position="5"/>
        <end position="241"/>
    </location>
</feature>
<evidence type="ECO:0000256" key="2">
    <source>
        <dbReference type="ARBA" id="ARBA00022741"/>
    </source>
</evidence>
<sequence length="291" mass="32363">MEYAINALNITKKYKDFTLDNVSLRLPKGSIMGLIGENGAGKTTLIKLLLGLQKFENNNSGSAGKKSSSSITVLGHDIQNFPDSAKEDIGVVLDDCCFPEILNLLQIGKIMKSIYSKWDVVNFNRYTEYFNLPEKKALKDYSKGMKMKLSIAVALSHDAKLLILDEPTSGLDPVVRDEILDVFMDFIQDEEHSILISSHITSDLEKICDYITFINNGNIILSDVKDDILSNLGILKCSHDQLAQIDPSAIRGYKRNSFGVSALVDRHKVTGNFVIDPANLEEILLYSVRGK</sequence>
<evidence type="ECO:0000256" key="1">
    <source>
        <dbReference type="ARBA" id="ARBA00022448"/>
    </source>
</evidence>
<keyword evidence="6" id="KW-1185">Reference proteome</keyword>
<dbReference type="Gene3D" id="3.40.50.300">
    <property type="entry name" value="P-loop containing nucleotide triphosphate hydrolases"/>
    <property type="match status" value="1"/>
</dbReference>
<dbReference type="PANTHER" id="PTHR42939">
    <property type="entry name" value="ABC TRANSPORTER ATP-BINDING PROTEIN ALBC-RELATED"/>
    <property type="match status" value="1"/>
</dbReference>
<organism evidence="5 6">
    <name type="scientific">Aminipila terrae</name>
    <dbReference type="NCBI Taxonomy" id="2697030"/>
    <lineage>
        <taxon>Bacteria</taxon>
        <taxon>Bacillati</taxon>
        <taxon>Bacillota</taxon>
        <taxon>Clostridia</taxon>
        <taxon>Peptostreptococcales</taxon>
        <taxon>Anaerovoracaceae</taxon>
        <taxon>Aminipila</taxon>
    </lineage>
</organism>
<name>A0A6P1MER3_9FIRM</name>
<dbReference type="EMBL" id="CP047591">
    <property type="protein sequence ID" value="QHI72397.1"/>
    <property type="molecule type" value="Genomic_DNA"/>
</dbReference>
<evidence type="ECO:0000313" key="6">
    <source>
        <dbReference type="Proteomes" id="UP000463883"/>
    </source>
</evidence>
<proteinExistence type="predicted"/>
<dbReference type="AlphaFoldDB" id="A0A6P1MER3"/>
<evidence type="ECO:0000259" key="4">
    <source>
        <dbReference type="PROSITE" id="PS50893"/>
    </source>
</evidence>
<dbReference type="GO" id="GO:0016887">
    <property type="term" value="F:ATP hydrolysis activity"/>
    <property type="evidence" value="ECO:0007669"/>
    <property type="project" value="InterPro"/>
</dbReference>
<evidence type="ECO:0000256" key="3">
    <source>
        <dbReference type="ARBA" id="ARBA00022840"/>
    </source>
</evidence>
<dbReference type="Pfam" id="PF00005">
    <property type="entry name" value="ABC_tran"/>
    <property type="match status" value="1"/>
</dbReference>
<dbReference type="PROSITE" id="PS50893">
    <property type="entry name" value="ABC_TRANSPORTER_2"/>
    <property type="match status" value="1"/>
</dbReference>
<keyword evidence="2" id="KW-0547">Nucleotide-binding</keyword>
<dbReference type="SUPFAM" id="SSF52540">
    <property type="entry name" value="P-loop containing nucleoside triphosphate hydrolases"/>
    <property type="match status" value="1"/>
</dbReference>
<dbReference type="InterPro" id="IPR027417">
    <property type="entry name" value="P-loop_NTPase"/>
</dbReference>
<dbReference type="CDD" id="cd03230">
    <property type="entry name" value="ABC_DR_subfamily_A"/>
    <property type="match status" value="1"/>
</dbReference>